<dbReference type="Proteomes" id="UP000190648">
    <property type="component" value="Unassembled WGS sequence"/>
</dbReference>
<keyword evidence="3" id="KW-1185">Reference proteome</keyword>
<dbReference type="AlphaFoldDB" id="A0A1V4K7N0"/>
<protein>
    <submittedName>
        <fullName evidence="2">Uncharacterized protein</fullName>
    </submittedName>
</protein>
<feature type="region of interest" description="Disordered" evidence="1">
    <location>
        <begin position="1"/>
        <end position="55"/>
    </location>
</feature>
<reference evidence="2 3" key="1">
    <citation type="submission" date="2016-02" db="EMBL/GenBank/DDBJ databases">
        <title>Band-tailed pigeon sequencing and assembly.</title>
        <authorList>
            <person name="Soares A.E."/>
            <person name="Novak B.J."/>
            <person name="Rice E.S."/>
            <person name="O'Connell B."/>
            <person name="Chang D."/>
            <person name="Weber S."/>
            <person name="Shapiro B."/>
        </authorList>
    </citation>
    <scope>NUCLEOTIDE SEQUENCE [LARGE SCALE GENOMIC DNA]</scope>
    <source>
        <strain evidence="2">BTP2013</strain>
        <tissue evidence="2">Blood</tissue>
    </source>
</reference>
<comment type="caution">
    <text evidence="2">The sequence shown here is derived from an EMBL/GenBank/DDBJ whole genome shotgun (WGS) entry which is preliminary data.</text>
</comment>
<gene>
    <name evidence="2" type="ORF">AV530_010759</name>
</gene>
<accession>A0A1V4K7N0</accession>
<feature type="compositionally biased region" description="Basic and acidic residues" evidence="1">
    <location>
        <begin position="7"/>
        <end position="22"/>
    </location>
</feature>
<name>A0A1V4K7N0_PATFA</name>
<proteinExistence type="predicted"/>
<organism evidence="2 3">
    <name type="scientific">Patagioenas fasciata monilis</name>
    <dbReference type="NCBI Taxonomy" id="372326"/>
    <lineage>
        <taxon>Eukaryota</taxon>
        <taxon>Metazoa</taxon>
        <taxon>Chordata</taxon>
        <taxon>Craniata</taxon>
        <taxon>Vertebrata</taxon>
        <taxon>Euteleostomi</taxon>
        <taxon>Archelosauria</taxon>
        <taxon>Archosauria</taxon>
        <taxon>Dinosauria</taxon>
        <taxon>Saurischia</taxon>
        <taxon>Theropoda</taxon>
        <taxon>Coelurosauria</taxon>
        <taxon>Aves</taxon>
        <taxon>Neognathae</taxon>
        <taxon>Neoaves</taxon>
        <taxon>Columbimorphae</taxon>
        <taxon>Columbiformes</taxon>
        <taxon>Columbidae</taxon>
        <taxon>Patagioenas</taxon>
    </lineage>
</organism>
<dbReference type="EMBL" id="LSYS01004200">
    <property type="protein sequence ID" value="OPJ80444.1"/>
    <property type="molecule type" value="Genomic_DNA"/>
</dbReference>
<evidence type="ECO:0000313" key="2">
    <source>
        <dbReference type="EMBL" id="OPJ80444.1"/>
    </source>
</evidence>
<sequence length="122" mass="13000">MRGHKVKSSETKSDSKGGRDRSVLFANHIIGQGKSGCPASPQGKEGMSHARGAGPLHLLSSDRKYLASVLRVPQALLHSVPAGGNAAELQSTKIKQKTTMKATDAVLLLTKGRLQHFCPFNN</sequence>
<evidence type="ECO:0000313" key="3">
    <source>
        <dbReference type="Proteomes" id="UP000190648"/>
    </source>
</evidence>
<evidence type="ECO:0000256" key="1">
    <source>
        <dbReference type="SAM" id="MobiDB-lite"/>
    </source>
</evidence>